<comment type="caution">
    <text evidence="2">The sequence shown here is derived from an EMBL/GenBank/DDBJ whole genome shotgun (WGS) entry which is preliminary data.</text>
</comment>
<keyword evidence="3" id="KW-1185">Reference proteome</keyword>
<evidence type="ECO:0000313" key="3">
    <source>
        <dbReference type="Proteomes" id="UP001226434"/>
    </source>
</evidence>
<gene>
    <name evidence="2" type="ORF">QJ048_12830</name>
</gene>
<protein>
    <submittedName>
        <fullName evidence="2">DUF5017 domain-containing protein</fullName>
    </submittedName>
</protein>
<accession>A0ABT6RDS3</accession>
<sequence>MLSSRNILAIIIAAASVTSCNKKPLDLAPVSSFGVQADSMNASHDGASYSLGSPATFNFTGNPVAVTFYSGEIGHNYIYRNRTSAAGISRLIFTNALNAGTQANSLHVMLSTDFKGVVSSRTVVQGVVTANTLVYDSAATQANIAAASWIDVTPSKLATNATAVTDTIDLSTYAAAGKKVFIAFKYTAQAGSIQNKWTITNLTLSNNLSDGTIYTIGNLGAYNVPIVNYGGTTFSPGWMAFPVANTYNWTITAGTSLVITGAATATDATSNAEAWTFMGSIDLTSVTPDMGVAVKNITTAVAPFKYLYPAVGKYDAVFAATNLTAYTQDTTTRKIPVVIK</sequence>
<feature type="domain" description="DUF5017" evidence="1">
    <location>
        <begin position="19"/>
        <end position="219"/>
    </location>
</feature>
<dbReference type="PROSITE" id="PS51257">
    <property type="entry name" value="PROKAR_LIPOPROTEIN"/>
    <property type="match status" value="1"/>
</dbReference>
<proteinExistence type="predicted"/>
<organism evidence="2 3">
    <name type="scientific">Pinibacter soli</name>
    <dbReference type="NCBI Taxonomy" id="3044211"/>
    <lineage>
        <taxon>Bacteria</taxon>
        <taxon>Pseudomonadati</taxon>
        <taxon>Bacteroidota</taxon>
        <taxon>Chitinophagia</taxon>
        <taxon>Chitinophagales</taxon>
        <taxon>Chitinophagaceae</taxon>
        <taxon>Pinibacter</taxon>
    </lineage>
</organism>
<reference evidence="2 3" key="1">
    <citation type="submission" date="2023-05" db="EMBL/GenBank/DDBJ databases">
        <title>Genome sequence of Pinibacter sp. MAH-24.</title>
        <authorList>
            <person name="Huq M.A."/>
        </authorList>
    </citation>
    <scope>NUCLEOTIDE SEQUENCE [LARGE SCALE GENOMIC DNA]</scope>
    <source>
        <strain evidence="2 3">MAH-24</strain>
    </source>
</reference>
<dbReference type="InterPro" id="IPR032185">
    <property type="entry name" value="DUF5017"/>
</dbReference>
<dbReference type="Proteomes" id="UP001226434">
    <property type="component" value="Unassembled WGS sequence"/>
</dbReference>
<dbReference type="Pfam" id="PF16409">
    <property type="entry name" value="DUF5017"/>
    <property type="match status" value="1"/>
</dbReference>
<evidence type="ECO:0000313" key="2">
    <source>
        <dbReference type="EMBL" id="MDI3320668.1"/>
    </source>
</evidence>
<dbReference type="EMBL" id="JASBRG010000007">
    <property type="protein sequence ID" value="MDI3320668.1"/>
    <property type="molecule type" value="Genomic_DNA"/>
</dbReference>
<evidence type="ECO:0000259" key="1">
    <source>
        <dbReference type="Pfam" id="PF16409"/>
    </source>
</evidence>
<name>A0ABT6RDS3_9BACT</name>
<dbReference type="RefSeq" id="WP_282334764.1">
    <property type="nucleotide sequence ID" value="NZ_JASBRG010000007.1"/>
</dbReference>